<dbReference type="Pfam" id="PF02628">
    <property type="entry name" value="COX15-CtaA"/>
    <property type="match status" value="1"/>
</dbReference>
<dbReference type="InterPro" id="IPR050450">
    <property type="entry name" value="COX15/CtaA_HemeA_synthase"/>
</dbReference>
<feature type="transmembrane region" description="Helical" evidence="12">
    <location>
        <begin position="214"/>
        <end position="235"/>
    </location>
</feature>
<keyword evidence="14" id="KW-1185">Reference proteome</keyword>
<evidence type="ECO:0000256" key="11">
    <source>
        <dbReference type="ARBA" id="ARBA00023444"/>
    </source>
</evidence>
<sequence length="303" mass="33936">MFDRLLRILAVLTAFTILIVVLMGSLVTNTGSAYGCGHNWPLCNGQVIPTATSNQTWIEFSHRMVVGFTSILVIILAVWIWSRLKQVKEARFLAAASVFLIFLQAFLGMSAVVWGNSSFVLALHFGVSLLSFTNNLLIAVIVIEETHPHCMRLVPGIKRGMSWNFITLSIYTYLVMYTGAFVRHTDSSLAATDFPLVNGHLFPAELISRAGFQYVHRVAALILILWVVATLVVCFNKYKKIPSLSILLFLALLFLLFQAFSGVLVLETKMALYTLLLHSLFVTVFFGLLMILLMIGLRWKEAR</sequence>
<evidence type="ECO:0000256" key="5">
    <source>
        <dbReference type="ARBA" id="ARBA00022989"/>
    </source>
</evidence>
<evidence type="ECO:0000256" key="1">
    <source>
        <dbReference type="ARBA" id="ARBA00004141"/>
    </source>
</evidence>
<feature type="transmembrane region" description="Helical" evidence="12">
    <location>
        <begin position="60"/>
        <end position="80"/>
    </location>
</feature>
<keyword evidence="9 12" id="KW-0472">Membrane</keyword>
<dbReference type="PANTHER" id="PTHR35457">
    <property type="entry name" value="HEME A SYNTHASE"/>
    <property type="match status" value="1"/>
</dbReference>
<evidence type="ECO:0000256" key="10">
    <source>
        <dbReference type="ARBA" id="ARBA00023157"/>
    </source>
</evidence>
<feature type="transmembrane region" description="Helical" evidence="12">
    <location>
        <begin position="247"/>
        <end position="266"/>
    </location>
</feature>
<feature type="transmembrane region" description="Helical" evidence="12">
    <location>
        <begin position="121"/>
        <end position="143"/>
    </location>
</feature>
<evidence type="ECO:0000256" key="9">
    <source>
        <dbReference type="ARBA" id="ARBA00023136"/>
    </source>
</evidence>
<comment type="subcellular location">
    <subcellularLocation>
        <location evidence="1">Membrane</location>
        <topology evidence="1">Multi-pass membrane protein</topology>
    </subcellularLocation>
</comment>
<evidence type="ECO:0000256" key="4">
    <source>
        <dbReference type="ARBA" id="ARBA00022723"/>
    </source>
</evidence>
<evidence type="ECO:0000313" key="13">
    <source>
        <dbReference type="EMBL" id="MBM7656768.1"/>
    </source>
</evidence>
<proteinExistence type="predicted"/>
<feature type="transmembrane region" description="Helical" evidence="12">
    <location>
        <begin position="163"/>
        <end position="182"/>
    </location>
</feature>
<protein>
    <submittedName>
        <fullName evidence="13">Cytochrome c oxidase assembly protein subunit 15</fullName>
    </submittedName>
</protein>
<evidence type="ECO:0000256" key="2">
    <source>
        <dbReference type="ARBA" id="ARBA00022475"/>
    </source>
</evidence>
<dbReference type="InterPro" id="IPR003780">
    <property type="entry name" value="COX15/CtaA_fam"/>
</dbReference>
<keyword evidence="7" id="KW-0408">Iron</keyword>
<feature type="transmembrane region" description="Helical" evidence="12">
    <location>
        <begin position="5"/>
        <end position="27"/>
    </location>
</feature>
<evidence type="ECO:0000313" key="14">
    <source>
        <dbReference type="Proteomes" id="UP000823201"/>
    </source>
</evidence>
<evidence type="ECO:0000256" key="3">
    <source>
        <dbReference type="ARBA" id="ARBA00022692"/>
    </source>
</evidence>
<keyword evidence="6" id="KW-0560">Oxidoreductase</keyword>
<keyword evidence="5 12" id="KW-1133">Transmembrane helix</keyword>
<keyword evidence="4" id="KW-0479">Metal-binding</keyword>
<dbReference type="Proteomes" id="UP000823201">
    <property type="component" value="Unassembled WGS sequence"/>
</dbReference>
<gene>
    <name evidence="13" type="ORF">JOC27_000204</name>
</gene>
<feature type="transmembrane region" description="Helical" evidence="12">
    <location>
        <begin position="92"/>
        <end position="115"/>
    </location>
</feature>
<evidence type="ECO:0000256" key="12">
    <source>
        <dbReference type="SAM" id="Phobius"/>
    </source>
</evidence>
<feature type="transmembrane region" description="Helical" evidence="12">
    <location>
        <begin position="272"/>
        <end position="297"/>
    </location>
</feature>
<dbReference type="RefSeq" id="WP_205005116.1">
    <property type="nucleotide sequence ID" value="NZ_CBCRXA010000001.1"/>
</dbReference>
<organism evidence="13 14">
    <name type="scientific">Sporolactobacillus spathodeae</name>
    <dbReference type="NCBI Taxonomy" id="1465502"/>
    <lineage>
        <taxon>Bacteria</taxon>
        <taxon>Bacillati</taxon>
        <taxon>Bacillota</taxon>
        <taxon>Bacilli</taxon>
        <taxon>Bacillales</taxon>
        <taxon>Sporolactobacillaceae</taxon>
        <taxon>Sporolactobacillus</taxon>
    </lineage>
</organism>
<keyword evidence="8" id="KW-0350">Heme biosynthesis</keyword>
<accession>A0ABS2Q4R6</accession>
<evidence type="ECO:0000256" key="8">
    <source>
        <dbReference type="ARBA" id="ARBA00023133"/>
    </source>
</evidence>
<dbReference type="EMBL" id="JAFBEV010000001">
    <property type="protein sequence ID" value="MBM7656768.1"/>
    <property type="molecule type" value="Genomic_DNA"/>
</dbReference>
<evidence type="ECO:0000256" key="7">
    <source>
        <dbReference type="ARBA" id="ARBA00023004"/>
    </source>
</evidence>
<keyword evidence="3 12" id="KW-0812">Transmembrane</keyword>
<comment type="caution">
    <text evidence="13">The sequence shown here is derived from an EMBL/GenBank/DDBJ whole genome shotgun (WGS) entry which is preliminary data.</text>
</comment>
<dbReference type="PANTHER" id="PTHR35457:SF1">
    <property type="entry name" value="HEME A SYNTHASE"/>
    <property type="match status" value="1"/>
</dbReference>
<reference evidence="13 14" key="1">
    <citation type="submission" date="2021-01" db="EMBL/GenBank/DDBJ databases">
        <title>Genomic Encyclopedia of Type Strains, Phase IV (KMG-IV): sequencing the most valuable type-strain genomes for metagenomic binning, comparative biology and taxonomic classification.</title>
        <authorList>
            <person name="Goeker M."/>
        </authorList>
    </citation>
    <scope>NUCLEOTIDE SEQUENCE [LARGE SCALE GENOMIC DNA]</scope>
    <source>
        <strain evidence="13 14">DSM 100968</strain>
    </source>
</reference>
<name>A0ABS2Q4R6_9BACL</name>
<comment type="pathway">
    <text evidence="11">Porphyrin-containing compound metabolism.</text>
</comment>
<keyword evidence="2" id="KW-1003">Cell membrane</keyword>
<evidence type="ECO:0000256" key="6">
    <source>
        <dbReference type="ARBA" id="ARBA00023002"/>
    </source>
</evidence>
<keyword evidence="10" id="KW-1015">Disulfide bond</keyword>